<comment type="caution">
    <text evidence="1">The sequence shown here is derived from an EMBL/GenBank/DDBJ whole genome shotgun (WGS) entry which is preliminary data.</text>
</comment>
<organism evidence="1 2">
    <name type="scientific">Colletotrichum abscissum</name>
    <dbReference type="NCBI Taxonomy" id="1671311"/>
    <lineage>
        <taxon>Eukaryota</taxon>
        <taxon>Fungi</taxon>
        <taxon>Dikarya</taxon>
        <taxon>Ascomycota</taxon>
        <taxon>Pezizomycotina</taxon>
        <taxon>Sordariomycetes</taxon>
        <taxon>Hypocreomycetidae</taxon>
        <taxon>Glomerellales</taxon>
        <taxon>Glomerellaceae</taxon>
        <taxon>Colletotrichum</taxon>
        <taxon>Colletotrichum acutatum species complex</taxon>
    </lineage>
</organism>
<reference evidence="1" key="1">
    <citation type="submission" date="2019-01" db="EMBL/GenBank/DDBJ databases">
        <title>Colletotrichum abscissum LGMF1257.</title>
        <authorList>
            <person name="Baroncelli R."/>
        </authorList>
    </citation>
    <scope>NUCLEOTIDE SEQUENCE</scope>
    <source>
        <strain evidence="1">Ca142</strain>
    </source>
</reference>
<gene>
    <name evidence="1" type="ORF">CABS02_08204</name>
</gene>
<accession>A0A9P9XE86</accession>
<dbReference type="EMBL" id="SDAQ01000048">
    <property type="protein sequence ID" value="KAI3548674.1"/>
    <property type="molecule type" value="Genomic_DNA"/>
</dbReference>
<dbReference type="AlphaFoldDB" id="A0A9P9XE86"/>
<keyword evidence="2" id="KW-1185">Reference proteome</keyword>
<evidence type="ECO:0000313" key="1">
    <source>
        <dbReference type="EMBL" id="KAI3548674.1"/>
    </source>
</evidence>
<dbReference type="Proteomes" id="UP001056436">
    <property type="component" value="Unassembled WGS sequence"/>
</dbReference>
<evidence type="ECO:0000313" key="2">
    <source>
        <dbReference type="Proteomes" id="UP001056436"/>
    </source>
</evidence>
<proteinExistence type="predicted"/>
<sequence length="166" mass="18493">MVRIVMEDFSAWTGKHEYSLLYHSFLHKKPLDSTDVNQLKCPNVNQVTVISRGLDNERKNGPPSGMAENDRVLKPDVVSHQRRLVNTTTMFRRRGLEAERRRSGHAAVLTAAALYCDAGGGAGKKNRNRITNAVTSSIITKYGSEICSFAWLLIRYLCRAGLVDGS</sequence>
<protein>
    <submittedName>
        <fullName evidence="1">Uncharacterized protein</fullName>
    </submittedName>
</protein>
<name>A0A9P9XE86_9PEZI</name>